<dbReference type="RefSeq" id="WP_142861304.1">
    <property type="nucleotide sequence ID" value="NZ_VJMF01000001.1"/>
</dbReference>
<dbReference type="InterPro" id="IPR051726">
    <property type="entry name" value="Chitin_Synth_Reg"/>
</dbReference>
<evidence type="ECO:0000256" key="2">
    <source>
        <dbReference type="SAM" id="MobiDB-lite"/>
    </source>
</evidence>
<keyword evidence="1" id="KW-0677">Repeat</keyword>
<feature type="compositionally biased region" description="Basic and acidic residues" evidence="2">
    <location>
        <begin position="234"/>
        <end position="269"/>
    </location>
</feature>
<reference evidence="3 4" key="1">
    <citation type="submission" date="2019-07" db="EMBL/GenBank/DDBJ databases">
        <title>Ln-dependent methylotrophs.</title>
        <authorList>
            <person name="Tani A."/>
        </authorList>
    </citation>
    <scope>NUCLEOTIDE SEQUENCE [LARGE SCALE GENOMIC DNA]</scope>
    <source>
        <strain evidence="3 4">SM89A</strain>
    </source>
</reference>
<dbReference type="SMART" id="SM00671">
    <property type="entry name" value="SEL1"/>
    <property type="match status" value="4"/>
</dbReference>
<dbReference type="Pfam" id="PF08238">
    <property type="entry name" value="Sel1"/>
    <property type="match status" value="4"/>
</dbReference>
<dbReference type="Gene3D" id="1.25.40.10">
    <property type="entry name" value="Tetratricopeptide repeat domain"/>
    <property type="match status" value="1"/>
</dbReference>
<feature type="compositionally biased region" description="Basic and acidic residues" evidence="2">
    <location>
        <begin position="45"/>
        <end position="55"/>
    </location>
</feature>
<dbReference type="SUPFAM" id="SSF81901">
    <property type="entry name" value="HCP-like"/>
    <property type="match status" value="1"/>
</dbReference>
<organism evidence="3 4">
    <name type="scientific">Methylosinus sporium</name>
    <dbReference type="NCBI Taxonomy" id="428"/>
    <lineage>
        <taxon>Bacteria</taxon>
        <taxon>Pseudomonadati</taxon>
        <taxon>Pseudomonadota</taxon>
        <taxon>Alphaproteobacteria</taxon>
        <taxon>Hyphomicrobiales</taxon>
        <taxon>Methylocystaceae</taxon>
        <taxon>Methylosinus</taxon>
    </lineage>
</organism>
<protein>
    <recommendedName>
        <fullName evidence="5">Peptidoglycan-binding protein</fullName>
    </recommendedName>
</protein>
<dbReference type="PANTHER" id="PTHR46430:SF3">
    <property type="entry name" value="ACTIVATOR OF C KINASE PROTEIN 1"/>
    <property type="match status" value="1"/>
</dbReference>
<name>A0A549T965_METSR</name>
<dbReference type="PANTHER" id="PTHR46430">
    <property type="entry name" value="PROTEIN SKT5-RELATED"/>
    <property type="match status" value="1"/>
</dbReference>
<comment type="caution">
    <text evidence="3">The sequence shown here is derived from an EMBL/GenBank/DDBJ whole genome shotgun (WGS) entry which is preliminary data.</text>
</comment>
<evidence type="ECO:0000256" key="1">
    <source>
        <dbReference type="ARBA" id="ARBA00022737"/>
    </source>
</evidence>
<feature type="region of interest" description="Disordered" evidence="2">
    <location>
        <begin position="234"/>
        <end position="277"/>
    </location>
</feature>
<feature type="compositionally biased region" description="Low complexity" evidence="2">
    <location>
        <begin position="1054"/>
        <end position="1083"/>
    </location>
</feature>
<accession>A0A549T965</accession>
<sequence length="1392" mass="149853">MTEAFPWSFKGIHHETRDVARAAARRSGKSLSDWLDDVIQEKAQEKAHIDDRSFAVDDDDSSAPARRRALRSRMYGRNDRGRLRRDASPRRDLREEEPDEDFRPVSIRSRGCGDVDAKAIVDDAVALFERRSAESERKTANALSGLARLIDRNHSSRARLGDDIGAVMERLGHIEERISTRPDEGVKPIRSALARLEARIDSLSSDDRAYEFESALGALDQRLADIAARLDEEAEDRRRAAEARRRQESDESARDNRESERRQERERRAATRRPLADAVAEITERQRALGEQIGAREAEVVRPAIEARPAIFDGLAESIEALSRQLAATRAEQHVQGEQQAAVVAQIDLLRCDLEGLSRALVDLAPRASVAAVESALRELTERVAAQRHYGVEEIVLAPIERLTADLASVLRDLDPSRVVNVLYEEVRALNEKLAEQHAAGGADRAALDEIAGETREIHELLKAVARRPLPIEKLEAGIAALTTQVDELSAGVNVATAKDVSELVQSIRSIVSTEIGGSFAALERRLEYFAAKLDNISTKSGGGKRFDEINERIEQVHKSLAARIERSGAGVDVDQVQQLFASFAKKIDAAAEAKIVHPVDELGRKIEKLEQRLHQPAAPTQQSADAEQLREIAKNMDELRAEMKRKRGGSGVDPNQFERLFASLAEKIDAATEARIVHPGFDELGRKIEKLEQRLQPVAAGAQKSAGSEQLRALAERIDHVHAELAARIDSTARRRADDANLQLAELVGQLAQKMDAALDPDADRTTFTALEAQIGRLAERLDRSDINADSFSAIERALGALATKVEETRSSTMRVAEIAAREAAQDALRDATALSGVPGGLQEALEKELSELRNFQDEAGHRTNQTLAAVHETLQRVVERLSMFEDELTNLRKAKPAAAEAPPRAAARVKPAAPVGDVEDMLLEPGERRPRREPTISRENDRSGSVQQDFIAAARRAAQQAAVDAQAAAAQGKAAQGKAAKKIAAEQKQEPERVAATGGGVGAALQSRRRPLLLGVGVLVLLYGAYQIARVTLDDPAPQASAIQAEPSEATASVPAEKSAPEAAAPAPSAKDAAAAEPSAPAAATSAPAALSAAEPAAKAPALSPKPLGVPSLAPGASGVGSFSPNPQAPAPGRFGAQTIDPLPVGAIGTPAATAPVTPRQDVFATIKEIAASGDAHAQYELGLRYAEGRGGAPRDPKLAFQWFEKAADKGFAPAQYRLGSIYEKGMGVERDYAKALSWYKRAADAGNARAMHNLAVLFAGGGDGKPDYDQAAQWFRKAAEYGVRDSQFNLAILCARGLGVPQNLAQAYLWFSAAAAQGDEDAGKKRDEVRARLDSKDMAAAKALVDGFRPKQPDSAANDAPPPPGGWENAKAPAKPEGKPVGKPKVSAL</sequence>
<evidence type="ECO:0000313" key="3">
    <source>
        <dbReference type="EMBL" id="TRL38411.1"/>
    </source>
</evidence>
<evidence type="ECO:0000313" key="4">
    <source>
        <dbReference type="Proteomes" id="UP000316781"/>
    </source>
</evidence>
<gene>
    <name evidence="3" type="ORF">FM996_00130</name>
</gene>
<feature type="compositionally biased region" description="Basic and acidic residues" evidence="2">
    <location>
        <begin position="927"/>
        <end position="944"/>
    </location>
</feature>
<feature type="region of interest" description="Disordered" evidence="2">
    <location>
        <begin position="926"/>
        <end position="946"/>
    </location>
</feature>
<dbReference type="EMBL" id="VJMF01000001">
    <property type="protein sequence ID" value="TRL38411.1"/>
    <property type="molecule type" value="Genomic_DNA"/>
</dbReference>
<feature type="compositionally biased region" description="Basic and acidic residues" evidence="2">
    <location>
        <begin position="76"/>
        <end position="94"/>
    </location>
</feature>
<feature type="region of interest" description="Disordered" evidence="2">
    <location>
        <begin position="1346"/>
        <end position="1392"/>
    </location>
</feature>
<proteinExistence type="predicted"/>
<evidence type="ECO:0008006" key="5">
    <source>
        <dbReference type="Google" id="ProtNLM"/>
    </source>
</evidence>
<feature type="region of interest" description="Disordered" evidence="2">
    <location>
        <begin position="1042"/>
        <end position="1083"/>
    </location>
</feature>
<dbReference type="Proteomes" id="UP000316781">
    <property type="component" value="Unassembled WGS sequence"/>
</dbReference>
<feature type="region of interest" description="Disordered" evidence="2">
    <location>
        <begin position="45"/>
        <end position="106"/>
    </location>
</feature>
<dbReference type="InterPro" id="IPR006597">
    <property type="entry name" value="Sel1-like"/>
</dbReference>
<dbReference type="InterPro" id="IPR011990">
    <property type="entry name" value="TPR-like_helical_dom_sf"/>
</dbReference>